<sequence>MNETTFHLTHAQLHGPAERTLVEPRLSALAHQTLNAYAEPTAPAAAAVPPVPAPGALSLAEALTTARQIRYRPRHELAA</sequence>
<evidence type="ECO:0000313" key="1">
    <source>
        <dbReference type="EMBL" id="MBW8484240.1"/>
    </source>
</evidence>
<reference evidence="1 2" key="1">
    <citation type="submission" date="2021-07" db="EMBL/GenBank/DDBJ databases">
        <title>Actinomadura sp. PM05-2 isolated from lichen.</title>
        <authorList>
            <person name="Somphong A."/>
            <person name="Phongsopitanun W."/>
            <person name="Tanasupawat S."/>
            <person name="Peongsungnone V."/>
        </authorList>
    </citation>
    <scope>NUCLEOTIDE SEQUENCE [LARGE SCALE GENOMIC DNA]</scope>
    <source>
        <strain evidence="1 2">PM05-2</strain>
    </source>
</reference>
<dbReference type="Proteomes" id="UP000774570">
    <property type="component" value="Unassembled WGS sequence"/>
</dbReference>
<proteinExistence type="predicted"/>
<name>A0ABS7FVN2_9ACTN</name>
<accession>A0ABS7FVN2</accession>
<dbReference type="RefSeq" id="WP_220167465.1">
    <property type="nucleotide sequence ID" value="NZ_JAIBOA010000010.1"/>
</dbReference>
<dbReference type="EMBL" id="JAIBOA010000010">
    <property type="protein sequence ID" value="MBW8484240.1"/>
    <property type="molecule type" value="Genomic_DNA"/>
</dbReference>
<protein>
    <submittedName>
        <fullName evidence="1">Uncharacterized protein</fullName>
    </submittedName>
</protein>
<gene>
    <name evidence="1" type="ORF">K1Y72_17785</name>
</gene>
<evidence type="ECO:0000313" key="2">
    <source>
        <dbReference type="Proteomes" id="UP000774570"/>
    </source>
</evidence>
<comment type="caution">
    <text evidence="1">The sequence shown here is derived from an EMBL/GenBank/DDBJ whole genome shotgun (WGS) entry which is preliminary data.</text>
</comment>
<keyword evidence="2" id="KW-1185">Reference proteome</keyword>
<organism evidence="1 2">
    <name type="scientific">Actinomadura parmotrematis</name>
    <dbReference type="NCBI Taxonomy" id="2864039"/>
    <lineage>
        <taxon>Bacteria</taxon>
        <taxon>Bacillati</taxon>
        <taxon>Actinomycetota</taxon>
        <taxon>Actinomycetes</taxon>
        <taxon>Streptosporangiales</taxon>
        <taxon>Thermomonosporaceae</taxon>
        <taxon>Actinomadura</taxon>
    </lineage>
</organism>